<evidence type="ECO:0000313" key="1">
    <source>
        <dbReference type="EMBL" id="KAJ3524761.1"/>
    </source>
</evidence>
<dbReference type="Proteomes" id="UP001148662">
    <property type="component" value="Unassembled WGS sequence"/>
</dbReference>
<gene>
    <name evidence="1" type="ORF">NM688_g8506</name>
</gene>
<accession>A0ACC1RR11</accession>
<keyword evidence="2" id="KW-1185">Reference proteome</keyword>
<name>A0ACC1RR11_9APHY</name>
<organism evidence="1 2">
    <name type="scientific">Phlebia brevispora</name>
    <dbReference type="NCBI Taxonomy" id="194682"/>
    <lineage>
        <taxon>Eukaryota</taxon>
        <taxon>Fungi</taxon>
        <taxon>Dikarya</taxon>
        <taxon>Basidiomycota</taxon>
        <taxon>Agaricomycotina</taxon>
        <taxon>Agaricomycetes</taxon>
        <taxon>Polyporales</taxon>
        <taxon>Meruliaceae</taxon>
        <taxon>Phlebia</taxon>
    </lineage>
</organism>
<evidence type="ECO:0000313" key="2">
    <source>
        <dbReference type="Proteomes" id="UP001148662"/>
    </source>
</evidence>
<proteinExistence type="predicted"/>
<dbReference type="EMBL" id="JANHOG010002308">
    <property type="protein sequence ID" value="KAJ3524761.1"/>
    <property type="molecule type" value="Genomic_DNA"/>
</dbReference>
<comment type="caution">
    <text evidence="1">The sequence shown here is derived from an EMBL/GenBank/DDBJ whole genome shotgun (WGS) entry which is preliminary data.</text>
</comment>
<sequence>MSAISLFVPLVLRGARGASFIAAMMTTLSEDATVEYILADIPFFAVGILGFGVFTFLLFMRHISRVIVSLHVSIFLCFSAAVLDLLQLLFRGRDLSKDVSNTNPVLGLIISREILYAVASGVRFLSIWFLVACPPYGEPSSSKNGAHSGSWRRWGVFGIALQWIILGVIFAIMTLQILFRVFPPLEHFGPVYVTEVTMEIAVSSIFILKLFMNSFLVGIGSSSVRSAFVAVLYYTPLIFALAVQIGVDIGNYFEFLLSETILGRFLQAVELYILVLYILTTSFVHLRSIPIVSPIRNRSSSFQALPPILSRDSSFRITPPRVSTPDLETAMLQSRGVSLDPVPDPVLSPDPGRSVRASLARLSTWFGSRRVSKRLGLGNSVSSAASVVLDRLWDQDEAEKGFSPSNAEGFDTEGNIPPTLFEQSPTGTGFAQSAKYPDPLYTSVIPDDSTSSTISRAAVIYASTQSVSSRPDISLAIPPALPTAVSGNGDSDGSSPIYGLNGIVRSREARAPIDDNPAYADEDPDPRAYFDRTPRSSGRS</sequence>
<protein>
    <submittedName>
        <fullName evidence="1">Uncharacterized protein</fullName>
    </submittedName>
</protein>
<reference evidence="1" key="1">
    <citation type="submission" date="2022-07" db="EMBL/GenBank/DDBJ databases">
        <title>Genome Sequence of Phlebia brevispora.</title>
        <authorList>
            <person name="Buettner E."/>
        </authorList>
    </citation>
    <scope>NUCLEOTIDE SEQUENCE</scope>
    <source>
        <strain evidence="1">MPL23</strain>
    </source>
</reference>